<sequence length="282" mass="32101">MDPRLLGCMYEKLDVRKKFLMAVTTGNVACIQELIRDGVDPNMAVQVHGENRPIHIAAHQGYHQCIDILIEAGADTNQPNDFGITPLEIHVRNDKLASNHLKATQSLLLGKASISKKTFQIPCHRDITKMLLCASTHKLTSILQIIPTRTSRYANNSINVPGFEFDLERHIIENLPNVVKQYTEESHKTNILKVYLMTGNKLSNAEVEFAKTKSENTDMLNYIMESHTKPPSLQHIARLVIRWTLKYNTFYSVTKLPLPAKLQEFLNFRDELDLVDLTNLII</sequence>
<reference evidence="3" key="1">
    <citation type="submission" date="2022-03" db="EMBL/GenBank/DDBJ databases">
        <authorList>
            <person name="Martin C."/>
        </authorList>
    </citation>
    <scope>NUCLEOTIDE SEQUENCE</scope>
</reference>
<dbReference type="Gene3D" id="1.10.750.20">
    <property type="entry name" value="SOCS box"/>
    <property type="match status" value="1"/>
</dbReference>
<dbReference type="EMBL" id="CAIIXF020000005">
    <property type="protein sequence ID" value="CAH1782972.1"/>
    <property type="molecule type" value="Genomic_DNA"/>
</dbReference>
<dbReference type="PROSITE" id="PS50297">
    <property type="entry name" value="ANK_REP_REGION"/>
    <property type="match status" value="1"/>
</dbReference>
<dbReference type="AlphaFoldDB" id="A0A8S4NMV4"/>
<dbReference type="PANTHER" id="PTHR46224">
    <property type="entry name" value="ANKYRIN REPEAT FAMILY PROTEIN"/>
    <property type="match status" value="1"/>
</dbReference>
<keyword evidence="4" id="KW-1185">Reference proteome</keyword>
<dbReference type="SMART" id="SM00253">
    <property type="entry name" value="SOCS"/>
    <property type="match status" value="1"/>
</dbReference>
<dbReference type="PROSITE" id="PS50225">
    <property type="entry name" value="SOCS"/>
    <property type="match status" value="1"/>
</dbReference>
<dbReference type="OrthoDB" id="496981at2759"/>
<dbReference type="InterPro" id="IPR036770">
    <property type="entry name" value="Ankyrin_rpt-contain_sf"/>
</dbReference>
<dbReference type="Gene3D" id="1.25.40.20">
    <property type="entry name" value="Ankyrin repeat-containing domain"/>
    <property type="match status" value="1"/>
</dbReference>
<dbReference type="InterPro" id="IPR051616">
    <property type="entry name" value="Cul2-RING_E3_ligase_SR"/>
</dbReference>
<evidence type="ECO:0000256" key="1">
    <source>
        <dbReference type="PROSITE-ProRule" id="PRU00023"/>
    </source>
</evidence>
<dbReference type="Pfam" id="PF07525">
    <property type="entry name" value="SOCS_box"/>
    <property type="match status" value="1"/>
</dbReference>
<dbReference type="CDD" id="cd03587">
    <property type="entry name" value="SOCS"/>
    <property type="match status" value="1"/>
</dbReference>
<dbReference type="Proteomes" id="UP000749559">
    <property type="component" value="Unassembled WGS sequence"/>
</dbReference>
<dbReference type="PANTHER" id="PTHR46224:SF64">
    <property type="entry name" value="IQ MOTIF AND ANKYRIN REPEAT DOMAIN-CONTAINING PROTEIN 1"/>
    <property type="match status" value="1"/>
</dbReference>
<dbReference type="SUPFAM" id="SSF48403">
    <property type="entry name" value="Ankyrin repeat"/>
    <property type="match status" value="1"/>
</dbReference>
<dbReference type="PROSITE" id="PS50088">
    <property type="entry name" value="ANK_REPEAT"/>
    <property type="match status" value="1"/>
</dbReference>
<feature type="domain" description="SOCS box" evidence="2">
    <location>
        <begin position="219"/>
        <end position="266"/>
    </location>
</feature>
<comment type="caution">
    <text evidence="3">The sequence shown here is derived from an EMBL/GenBank/DDBJ whole genome shotgun (WGS) entry which is preliminary data.</text>
</comment>
<proteinExistence type="predicted"/>
<name>A0A8S4NMV4_OWEFU</name>
<gene>
    <name evidence="3" type="ORF">OFUS_LOCUS9360</name>
</gene>
<evidence type="ECO:0000259" key="2">
    <source>
        <dbReference type="PROSITE" id="PS50225"/>
    </source>
</evidence>
<keyword evidence="1" id="KW-0040">ANK repeat</keyword>
<dbReference type="SUPFAM" id="SSF158235">
    <property type="entry name" value="SOCS box-like"/>
    <property type="match status" value="1"/>
</dbReference>
<dbReference type="InterPro" id="IPR002110">
    <property type="entry name" value="Ankyrin_rpt"/>
</dbReference>
<accession>A0A8S4NMV4</accession>
<protein>
    <recommendedName>
        <fullName evidence="2">SOCS box domain-containing protein</fullName>
    </recommendedName>
</protein>
<evidence type="ECO:0000313" key="3">
    <source>
        <dbReference type="EMBL" id="CAH1782972.1"/>
    </source>
</evidence>
<dbReference type="InterPro" id="IPR036036">
    <property type="entry name" value="SOCS_box-like_dom_sf"/>
</dbReference>
<evidence type="ECO:0000313" key="4">
    <source>
        <dbReference type="Proteomes" id="UP000749559"/>
    </source>
</evidence>
<dbReference type="SMART" id="SM00248">
    <property type="entry name" value="ANK"/>
    <property type="match status" value="3"/>
</dbReference>
<dbReference type="GO" id="GO:0035556">
    <property type="term" value="P:intracellular signal transduction"/>
    <property type="evidence" value="ECO:0007669"/>
    <property type="project" value="InterPro"/>
</dbReference>
<organism evidence="3 4">
    <name type="scientific">Owenia fusiformis</name>
    <name type="common">Polychaete worm</name>
    <dbReference type="NCBI Taxonomy" id="6347"/>
    <lineage>
        <taxon>Eukaryota</taxon>
        <taxon>Metazoa</taxon>
        <taxon>Spiralia</taxon>
        <taxon>Lophotrochozoa</taxon>
        <taxon>Annelida</taxon>
        <taxon>Polychaeta</taxon>
        <taxon>Sedentaria</taxon>
        <taxon>Canalipalpata</taxon>
        <taxon>Sabellida</taxon>
        <taxon>Oweniida</taxon>
        <taxon>Oweniidae</taxon>
        <taxon>Owenia</taxon>
    </lineage>
</organism>
<dbReference type="SMART" id="SM00969">
    <property type="entry name" value="SOCS_box"/>
    <property type="match status" value="1"/>
</dbReference>
<feature type="repeat" description="ANK" evidence="1">
    <location>
        <begin position="49"/>
        <end position="81"/>
    </location>
</feature>
<dbReference type="InterPro" id="IPR001496">
    <property type="entry name" value="SOCS_box"/>
</dbReference>
<dbReference type="Pfam" id="PF12796">
    <property type="entry name" value="Ank_2"/>
    <property type="match status" value="1"/>
</dbReference>